<proteinExistence type="predicted"/>
<evidence type="ECO:0000313" key="2">
    <source>
        <dbReference type="Proteomes" id="UP000283269"/>
    </source>
</evidence>
<protein>
    <submittedName>
        <fullName evidence="1">Uncharacterized protein</fullName>
    </submittedName>
</protein>
<gene>
    <name evidence="1" type="ORF">CVT25_015521</name>
</gene>
<evidence type="ECO:0000313" key="1">
    <source>
        <dbReference type="EMBL" id="PPQ78188.1"/>
    </source>
</evidence>
<comment type="caution">
    <text evidence="1">The sequence shown here is derived from an EMBL/GenBank/DDBJ whole genome shotgun (WGS) entry which is preliminary data.</text>
</comment>
<keyword evidence="2" id="KW-1185">Reference proteome</keyword>
<accession>A0A409WI21</accession>
<dbReference type="Proteomes" id="UP000283269">
    <property type="component" value="Unassembled WGS sequence"/>
</dbReference>
<organism evidence="1 2">
    <name type="scientific">Psilocybe cyanescens</name>
    <dbReference type="NCBI Taxonomy" id="93625"/>
    <lineage>
        <taxon>Eukaryota</taxon>
        <taxon>Fungi</taxon>
        <taxon>Dikarya</taxon>
        <taxon>Basidiomycota</taxon>
        <taxon>Agaricomycotina</taxon>
        <taxon>Agaricomycetes</taxon>
        <taxon>Agaricomycetidae</taxon>
        <taxon>Agaricales</taxon>
        <taxon>Agaricineae</taxon>
        <taxon>Strophariaceae</taxon>
        <taxon>Psilocybe</taxon>
    </lineage>
</organism>
<sequence length="107" mass="11193">MSSHRPSDNQDCSAASGREGVLLCTTISQMTAAVVLQSEKGCFPVSNSRIAMAYEYVSASIVGVFPSINSGAIHRALPPAVNVAEALFSVTSSMTFDIPKSQIQASP</sequence>
<dbReference type="EMBL" id="NHYD01003425">
    <property type="protein sequence ID" value="PPQ78188.1"/>
    <property type="molecule type" value="Genomic_DNA"/>
</dbReference>
<reference evidence="1 2" key="1">
    <citation type="journal article" date="2018" name="Evol. Lett.">
        <title>Horizontal gene cluster transfer increased hallucinogenic mushroom diversity.</title>
        <authorList>
            <person name="Reynolds H.T."/>
            <person name="Vijayakumar V."/>
            <person name="Gluck-Thaler E."/>
            <person name="Korotkin H.B."/>
            <person name="Matheny P.B."/>
            <person name="Slot J.C."/>
        </authorList>
    </citation>
    <scope>NUCLEOTIDE SEQUENCE [LARGE SCALE GENOMIC DNA]</scope>
    <source>
        <strain evidence="1 2">2631</strain>
    </source>
</reference>
<name>A0A409WI21_PSICY</name>
<dbReference type="AlphaFoldDB" id="A0A409WI21"/>
<dbReference type="InParanoid" id="A0A409WI21"/>